<dbReference type="Proteomes" id="UP000252795">
    <property type="component" value="Unassembled WGS sequence"/>
</dbReference>
<accession>A0A368UU89</accession>
<gene>
    <name evidence="3" type="ORF">DET51_109219</name>
    <name evidence="2" type="ORF">DET64_109219</name>
</gene>
<comment type="caution">
    <text evidence="3">The sequence shown here is derived from an EMBL/GenBank/DDBJ whole genome shotgun (WGS) entry which is preliminary data.</text>
</comment>
<reference evidence="3 4" key="1">
    <citation type="submission" date="2018-07" db="EMBL/GenBank/DDBJ databases">
        <title>Freshwater and sediment microbial communities from various areas in North America, analyzing microbe dynamics in response to fracking.</title>
        <authorList>
            <person name="Lamendella R."/>
        </authorList>
    </citation>
    <scope>NUCLEOTIDE SEQUENCE [LARGE SCALE GENOMIC DNA]</scope>
    <source>
        <strain evidence="3 4">114E</strain>
        <strain evidence="2 5">114E_o</strain>
    </source>
</reference>
<dbReference type="RefSeq" id="WP_113880319.1">
    <property type="nucleotide sequence ID" value="NZ_QNSA01000009.1"/>
</dbReference>
<evidence type="ECO:0000313" key="5">
    <source>
        <dbReference type="Proteomes" id="UP000253065"/>
    </source>
</evidence>
<dbReference type="Proteomes" id="UP000253065">
    <property type="component" value="Unassembled WGS sequence"/>
</dbReference>
<keyword evidence="5" id="KW-1185">Reference proteome</keyword>
<dbReference type="EMBL" id="QPJB01000009">
    <property type="protein sequence ID" value="RCW32389.1"/>
    <property type="molecule type" value="Genomic_DNA"/>
</dbReference>
<evidence type="ECO:0000313" key="2">
    <source>
        <dbReference type="EMBL" id="RBP71089.1"/>
    </source>
</evidence>
<dbReference type="InterPro" id="IPR045445">
    <property type="entry name" value="DUF6502"/>
</dbReference>
<evidence type="ECO:0000313" key="4">
    <source>
        <dbReference type="Proteomes" id="UP000252795"/>
    </source>
</evidence>
<protein>
    <submittedName>
        <fullName evidence="3">Uncharacterized protein</fullName>
    </submittedName>
</protein>
<name>A0A368UU89_MARNT</name>
<organism evidence="3 4">
    <name type="scientific">Marinobacter nauticus</name>
    <name type="common">Marinobacter hydrocarbonoclasticus</name>
    <name type="synonym">Marinobacter aquaeolei</name>
    <dbReference type="NCBI Taxonomy" id="2743"/>
    <lineage>
        <taxon>Bacteria</taxon>
        <taxon>Pseudomonadati</taxon>
        <taxon>Pseudomonadota</taxon>
        <taxon>Gammaproteobacteria</taxon>
        <taxon>Pseudomonadales</taxon>
        <taxon>Marinobacteraceae</taxon>
        <taxon>Marinobacter</taxon>
    </lineage>
</organism>
<evidence type="ECO:0000313" key="3">
    <source>
        <dbReference type="EMBL" id="RCW32389.1"/>
    </source>
</evidence>
<proteinExistence type="predicted"/>
<sequence>MVLSVMAGQIDRWQPTELVSMLLSPGARQVVNSWLKTDVFLDEQHHPRMLLSMPHDPQSFADLVQAANPNLVPAVVLNELLRKGIVESLESGHVLLKRSAYAPLGEKGTDHIGDYDTDSDFDNRRRRHSDP</sequence>
<dbReference type="EMBL" id="QNSA01000009">
    <property type="protein sequence ID" value="RBP71089.1"/>
    <property type="molecule type" value="Genomic_DNA"/>
</dbReference>
<feature type="region of interest" description="Disordered" evidence="1">
    <location>
        <begin position="104"/>
        <end position="131"/>
    </location>
</feature>
<dbReference type="AlphaFoldDB" id="A0A368UU89"/>
<dbReference type="Pfam" id="PF20112">
    <property type="entry name" value="DUF6502"/>
    <property type="match status" value="1"/>
</dbReference>
<evidence type="ECO:0000256" key="1">
    <source>
        <dbReference type="SAM" id="MobiDB-lite"/>
    </source>
</evidence>